<keyword evidence="1" id="KW-0472">Membrane</keyword>
<dbReference type="PANTHER" id="PTHR31685:SF3">
    <property type="entry name" value="INTEGRAL MEMBRANE PROTEIN (AFU_ORTHOLOGUE AFUA_6G12730)"/>
    <property type="match status" value="1"/>
</dbReference>
<organism evidence="5 6">
    <name type="scientific">Lactarius akahatsu</name>
    <dbReference type="NCBI Taxonomy" id="416441"/>
    <lineage>
        <taxon>Eukaryota</taxon>
        <taxon>Fungi</taxon>
        <taxon>Dikarya</taxon>
        <taxon>Basidiomycota</taxon>
        <taxon>Agaricomycotina</taxon>
        <taxon>Agaricomycetes</taxon>
        <taxon>Russulales</taxon>
        <taxon>Russulaceae</taxon>
        <taxon>Lactarius</taxon>
    </lineage>
</organism>
<evidence type="ECO:0000259" key="3">
    <source>
        <dbReference type="Pfam" id="PF10348"/>
    </source>
</evidence>
<comment type="caution">
    <text evidence="5">The sequence shown here is derived from an EMBL/GenBank/DDBJ whole genome shotgun (WGS) entry which is preliminary data.</text>
</comment>
<protein>
    <recommendedName>
        <fullName evidence="7">Integral membrane protein</fullName>
    </recommendedName>
</protein>
<feature type="transmembrane region" description="Helical" evidence="1">
    <location>
        <begin position="108"/>
        <end position="129"/>
    </location>
</feature>
<evidence type="ECO:0000313" key="6">
    <source>
        <dbReference type="Proteomes" id="UP001201163"/>
    </source>
</evidence>
<feature type="transmembrane region" description="Helical" evidence="1">
    <location>
        <begin position="354"/>
        <end position="377"/>
    </location>
</feature>
<proteinExistence type="predicted"/>
<feature type="domain" description="Protein YTP1-like C-terminal" evidence="4">
    <location>
        <begin position="335"/>
        <end position="615"/>
    </location>
</feature>
<dbReference type="InterPro" id="IPR018825">
    <property type="entry name" value="DUF2427"/>
</dbReference>
<dbReference type="Pfam" id="PF10348">
    <property type="entry name" value="DUF2427"/>
    <property type="match status" value="1"/>
</dbReference>
<keyword evidence="2" id="KW-0732">Signal</keyword>
<keyword evidence="6" id="KW-1185">Reference proteome</keyword>
<feature type="chain" id="PRO_5041960383" description="Integral membrane protein" evidence="2">
    <location>
        <begin position="26"/>
        <end position="632"/>
    </location>
</feature>
<dbReference type="InterPro" id="IPR018827">
    <property type="entry name" value="YTP1_C"/>
</dbReference>
<dbReference type="PANTHER" id="PTHR31685">
    <property type="entry name" value="INTEGRAL MEMBRANE PROTEIN (AFU_ORTHOLOGUE AFUA_6G12730)-RELATED"/>
    <property type="match status" value="1"/>
</dbReference>
<reference evidence="5" key="1">
    <citation type="submission" date="2022-01" db="EMBL/GenBank/DDBJ databases">
        <title>Comparative genomics reveals a dynamic genome evolution in the ectomycorrhizal milk-cap (Lactarius) mushrooms.</title>
        <authorList>
            <consortium name="DOE Joint Genome Institute"/>
            <person name="Lebreton A."/>
            <person name="Tang N."/>
            <person name="Kuo A."/>
            <person name="LaButti K."/>
            <person name="Drula E."/>
            <person name="Barry K."/>
            <person name="Clum A."/>
            <person name="Lipzen A."/>
            <person name="Mousain D."/>
            <person name="Ng V."/>
            <person name="Wang R."/>
            <person name="Wang X."/>
            <person name="Dai Y."/>
            <person name="Henrissat B."/>
            <person name="Grigoriev I.V."/>
            <person name="Guerin-Laguette A."/>
            <person name="Yu F."/>
            <person name="Martin F.M."/>
        </authorList>
    </citation>
    <scope>NUCLEOTIDE SEQUENCE</scope>
    <source>
        <strain evidence="5">QP</strain>
    </source>
</reference>
<accession>A0AAD4LHH2</accession>
<gene>
    <name evidence="5" type="ORF">EDB92DRAFT_1935817</name>
</gene>
<feature type="transmembrane region" description="Helical" evidence="1">
    <location>
        <begin position="593"/>
        <end position="614"/>
    </location>
</feature>
<feature type="domain" description="DUF2427" evidence="3">
    <location>
        <begin position="102"/>
        <end position="183"/>
    </location>
</feature>
<feature type="transmembrane region" description="Helical" evidence="1">
    <location>
        <begin position="398"/>
        <end position="415"/>
    </location>
</feature>
<name>A0AAD4LHH2_9AGAM</name>
<evidence type="ECO:0000256" key="1">
    <source>
        <dbReference type="SAM" id="Phobius"/>
    </source>
</evidence>
<feature type="transmembrane region" description="Helical" evidence="1">
    <location>
        <begin position="178"/>
        <end position="199"/>
    </location>
</feature>
<feature type="transmembrane region" description="Helical" evidence="1">
    <location>
        <begin position="136"/>
        <end position="158"/>
    </location>
</feature>
<dbReference type="AlphaFoldDB" id="A0AAD4LHH2"/>
<evidence type="ECO:0000259" key="4">
    <source>
        <dbReference type="Pfam" id="PF10355"/>
    </source>
</evidence>
<evidence type="ECO:0008006" key="7">
    <source>
        <dbReference type="Google" id="ProtNLM"/>
    </source>
</evidence>
<feature type="signal peptide" evidence="2">
    <location>
        <begin position="1"/>
        <end position="25"/>
    </location>
</feature>
<evidence type="ECO:0000256" key="2">
    <source>
        <dbReference type="SAM" id="SignalP"/>
    </source>
</evidence>
<keyword evidence="1" id="KW-1133">Transmembrane helix</keyword>
<keyword evidence="1" id="KW-0812">Transmembrane</keyword>
<dbReference type="Pfam" id="PF10355">
    <property type="entry name" value="Ytp1"/>
    <property type="match status" value="1"/>
</dbReference>
<evidence type="ECO:0000313" key="5">
    <source>
        <dbReference type="EMBL" id="KAH8988613.1"/>
    </source>
</evidence>
<sequence length="632" mass="69797">MHLHGIRLGFLLPSLALYIAGQVAAVPSPIELFARNPSGLSREDVGAPFSPLYIRDGAEHGHGHGHMAPIVELNETDVLLDHAPTPPSYWSIDIDGRGSGETRHPGLMVMHALMMMLAFFGALPAGIAFRSVNHAWHGFSVVLFWTFIVLGCGASALYRKLTPNMYEGQMHCTYGYLVLALAFTLSAIDAFAAATRLLSYVRSMERGGKFSIRSFWKSVVLGLGRGDSHVFRMSNAEYINLVADEPGDLDEDPKSNVGNIHEDETAQWVNDVRHHSEDSPETPASDYTLVGHRFSHGSQHSDDTVREQFANNIPLSRRLGKLVFATSERTLVLAGFAQLMHGVVIYTGGCRDSYLNGCLAHLIKGGIFWCYGLLTFARFLGSFSELGWAWNRAPTGQHVSAEFVESFVIFFYGITNTWMERFGALPGDPYTTKQIQHISIAVMFWFAGLVGMGLESRRLRRWLAAVSTASFMASKRNSDAVAEPASYGASFNPFPALVIGVTGAAMSAHFQKYLFQVQIHALWGYCLTGFAFLRCLTYFFVWLSPPRSILPSRPPSEALASFFLSCGGLIFIMSDEEITFAAMRRGYGDVMMFLNVAVAITCLAFCWTVLVVSFKGWLKSRTHPAVSFHQSA</sequence>
<feature type="transmembrane region" description="Helical" evidence="1">
    <location>
        <begin position="555"/>
        <end position="573"/>
    </location>
</feature>
<dbReference type="Proteomes" id="UP001201163">
    <property type="component" value="Unassembled WGS sequence"/>
</dbReference>
<feature type="transmembrane region" description="Helical" evidence="1">
    <location>
        <begin position="331"/>
        <end position="348"/>
    </location>
</feature>
<feature type="transmembrane region" description="Helical" evidence="1">
    <location>
        <begin position="435"/>
        <end position="454"/>
    </location>
</feature>
<dbReference type="EMBL" id="JAKELL010000041">
    <property type="protein sequence ID" value="KAH8988613.1"/>
    <property type="molecule type" value="Genomic_DNA"/>
</dbReference>
<feature type="transmembrane region" description="Helical" evidence="1">
    <location>
        <begin position="522"/>
        <end position="543"/>
    </location>
</feature>